<dbReference type="CDD" id="cd00761">
    <property type="entry name" value="Glyco_tranf_GTA_type"/>
    <property type="match status" value="1"/>
</dbReference>
<protein>
    <recommendedName>
        <fullName evidence="2">Glycosyltransferase 2-like domain-containing protein</fullName>
    </recommendedName>
</protein>
<proteinExistence type="predicted"/>
<sequence length="688" mass="73225">MITSVVRQALRTRGDEPAVLCHTGDHRTTRRELSGFRLRPADRLLDLDTHRLGDPVEVPGVGGEGEPEAVGLLVVVAASLTDLRRCLTTATLLPPAVHLVVAVADTPGNQGPLVPAPPGIDEWHGLQELRVRRVGQRGWLCELYFPNSVETAAALDHVLSGTGGRRRGPRSVPLGAVHGREGALWRSGDVSATGVSATGPIPLRRVTPVADLVLRVDDGSGLPEWQDPAVAHLDVATTGSGSWESLTSADAPAVSVPGARPGPSEAGRPVRVGEPDPVTTIAPIDERAVNPCGFTKKAGGPMGDLTVRGGKAVVREGQKVLFAVPDDGTVTDLDLGHTRYLRGIRVDWSGHSGPAAAVRAVASLAAGGVPLVSGSVPAWASGVGTELASLLVSVSAADLRDPLTREEHSVRLRRAALRTHGQIARWRELAVRAGIPVPPEPRMTVMLCTRRPEMVGFALAQIARQRGVRFEVVLALHGFPASLPQVRSAIGAFAATGVQITVYEAPADQVFGAVLNEAADRASGTVIAKWDDDDWYGPDHLADMALARTYSGADLVGITQDLVYLEELDLTVWQSYKSEKPSPDVVGSTIVIDRSVLEEVGGFRPLPRAIDSQLLFAVRRNGGRIYRTHGLGYLLRRAGQGHTWAADLGYFLRRNTKQWSGWRPSALLEGAVEPLGAARTVEYSGGHR</sequence>
<name>A0ABR9HK96_9ACTN</name>
<dbReference type="Pfam" id="PF00535">
    <property type="entry name" value="Glycos_transf_2"/>
    <property type="match status" value="1"/>
</dbReference>
<dbReference type="InterPro" id="IPR029044">
    <property type="entry name" value="Nucleotide-diphossugar_trans"/>
</dbReference>
<organism evidence="3 4">
    <name type="scientific">Nocardiopsis terrae</name>
    <dbReference type="NCBI Taxonomy" id="372655"/>
    <lineage>
        <taxon>Bacteria</taxon>
        <taxon>Bacillati</taxon>
        <taxon>Actinomycetota</taxon>
        <taxon>Actinomycetes</taxon>
        <taxon>Streptosporangiales</taxon>
        <taxon>Nocardiopsidaceae</taxon>
        <taxon>Nocardiopsis</taxon>
    </lineage>
</organism>
<dbReference type="EMBL" id="JADBDY010000001">
    <property type="protein sequence ID" value="MBE1459436.1"/>
    <property type="molecule type" value="Genomic_DNA"/>
</dbReference>
<feature type="domain" description="Glycosyltransferase 2-like" evidence="2">
    <location>
        <begin position="446"/>
        <end position="563"/>
    </location>
</feature>
<comment type="caution">
    <text evidence="3">The sequence shown here is derived from an EMBL/GenBank/DDBJ whole genome shotgun (WGS) entry which is preliminary data.</text>
</comment>
<accession>A0ABR9HK96</accession>
<evidence type="ECO:0000259" key="2">
    <source>
        <dbReference type="Pfam" id="PF00535"/>
    </source>
</evidence>
<dbReference type="SUPFAM" id="SSF53448">
    <property type="entry name" value="Nucleotide-diphospho-sugar transferases"/>
    <property type="match status" value="1"/>
</dbReference>
<reference evidence="3 4" key="1">
    <citation type="submission" date="2020-10" db="EMBL/GenBank/DDBJ databases">
        <title>Sequencing the genomes of 1000 actinobacteria strains.</title>
        <authorList>
            <person name="Klenk H.-P."/>
        </authorList>
    </citation>
    <scope>NUCLEOTIDE SEQUENCE [LARGE SCALE GENOMIC DNA]</scope>
    <source>
        <strain evidence="3 4">DSM 45157</strain>
    </source>
</reference>
<dbReference type="RefSeq" id="WP_191275917.1">
    <property type="nucleotide sequence ID" value="NZ_BMXJ01000010.1"/>
</dbReference>
<evidence type="ECO:0000313" key="3">
    <source>
        <dbReference type="EMBL" id="MBE1459436.1"/>
    </source>
</evidence>
<feature type="region of interest" description="Disordered" evidence="1">
    <location>
        <begin position="253"/>
        <end position="276"/>
    </location>
</feature>
<dbReference type="InterPro" id="IPR001173">
    <property type="entry name" value="Glyco_trans_2-like"/>
</dbReference>
<evidence type="ECO:0000313" key="4">
    <source>
        <dbReference type="Proteomes" id="UP000598217"/>
    </source>
</evidence>
<dbReference type="Proteomes" id="UP000598217">
    <property type="component" value="Unassembled WGS sequence"/>
</dbReference>
<keyword evidence="4" id="KW-1185">Reference proteome</keyword>
<dbReference type="Gene3D" id="3.90.550.10">
    <property type="entry name" value="Spore Coat Polysaccharide Biosynthesis Protein SpsA, Chain A"/>
    <property type="match status" value="1"/>
</dbReference>
<gene>
    <name evidence="3" type="ORF">H4W79_003650</name>
</gene>
<evidence type="ECO:0000256" key="1">
    <source>
        <dbReference type="SAM" id="MobiDB-lite"/>
    </source>
</evidence>